<evidence type="ECO:0000256" key="7">
    <source>
        <dbReference type="SAM" id="Coils"/>
    </source>
</evidence>
<evidence type="ECO:0000256" key="8">
    <source>
        <dbReference type="SAM" id="MobiDB-lite"/>
    </source>
</evidence>
<dbReference type="InterPro" id="IPR019177">
    <property type="entry name" value="Golgin_subfamily_A_member_5"/>
</dbReference>
<dbReference type="GO" id="GO:0000139">
    <property type="term" value="C:Golgi membrane"/>
    <property type="evidence" value="ECO:0007669"/>
    <property type="project" value="UniProtKB-SubCell"/>
</dbReference>
<dbReference type="GO" id="GO:0031985">
    <property type="term" value="C:Golgi cisterna"/>
    <property type="evidence" value="ECO:0007669"/>
    <property type="project" value="TreeGrafter"/>
</dbReference>
<keyword evidence="6 9" id="KW-0472">Membrane</keyword>
<dbReference type="GO" id="GO:0007030">
    <property type="term" value="P:Golgi organization"/>
    <property type="evidence" value="ECO:0007669"/>
    <property type="project" value="InterPro"/>
</dbReference>
<evidence type="ECO:0000256" key="4">
    <source>
        <dbReference type="ARBA" id="ARBA00023034"/>
    </source>
</evidence>
<keyword evidence="4" id="KW-0333">Golgi apparatus</keyword>
<keyword evidence="5 7" id="KW-0175">Coiled coil</keyword>
<evidence type="ECO:0000256" key="3">
    <source>
        <dbReference type="ARBA" id="ARBA00022989"/>
    </source>
</evidence>
<dbReference type="Gene3D" id="1.10.287.1490">
    <property type="match status" value="1"/>
</dbReference>
<feature type="transmembrane region" description="Helical" evidence="9">
    <location>
        <begin position="510"/>
        <end position="528"/>
    </location>
</feature>
<dbReference type="Pfam" id="PF09787">
    <property type="entry name" value="Golgin_A5"/>
    <property type="match status" value="2"/>
</dbReference>
<feature type="region of interest" description="Disordered" evidence="8">
    <location>
        <begin position="398"/>
        <end position="418"/>
    </location>
</feature>
<feature type="compositionally biased region" description="Low complexity" evidence="8">
    <location>
        <begin position="406"/>
        <end position="418"/>
    </location>
</feature>
<sequence length="565" mass="61822">MVSWVSDWAEKGGSLLNSLDNQVASFLKNDSTLSPPPVPQRKITPPTAVVKPSANNPSLTSEMKPAEIGATDAELLDFLNDPTPVEKEASAVTPVTSTGRSTLASFQPPKASPGQPQCVDPVTENRLLHNEVASLNQEIANLVKRNRRAEQESQFRMREVESLRVHVQSLQDRLKEVQRIRSASGDIGSNTQTVRKLESQVKKLTATLDQTKQALTESESKASETLKLVDISAGRIEQLQQEVSCAVRSLTAYKEKAAAVLADKEKVISDLRQQISGGPPTSPSTEDASAPDVAAVQAELQHLREETLSLRQEADKRLLAATEMEEQAFEEHASLRRTIGLLEQQLQREKELRNEADAEILDLQRRLGSEEQRVARVKTDLQSAEAELARMRRVLAEGGGGGGGSASASPVASSRNGAAASSADAEQILAMEARIRQLSDSLVTKQDALDATLAQNHNLKIRLDRLEAESDARLLTDGRSGATFPGGGSQLPQMSHGFARLHLIDTSLPSWVRSIVVSLDAFMIRLVAHLRRRPLIRLLLIVYLFLFHVWLFLGLFFLTPSPPPQ</sequence>
<keyword evidence="3 9" id="KW-1133">Transmembrane helix</keyword>
<evidence type="ECO:0000313" key="10">
    <source>
        <dbReference type="WBParaSite" id="MCU_006492-RC"/>
    </source>
</evidence>
<organism evidence="10">
    <name type="scientific">Mesocestoides corti</name>
    <name type="common">Flatworm</name>
    <dbReference type="NCBI Taxonomy" id="53468"/>
    <lineage>
        <taxon>Eukaryota</taxon>
        <taxon>Metazoa</taxon>
        <taxon>Spiralia</taxon>
        <taxon>Lophotrochozoa</taxon>
        <taxon>Platyhelminthes</taxon>
        <taxon>Cestoda</taxon>
        <taxon>Eucestoda</taxon>
        <taxon>Cyclophyllidea</taxon>
        <taxon>Mesocestoididae</taxon>
        <taxon>Mesocestoides</taxon>
    </lineage>
</organism>
<feature type="region of interest" description="Disordered" evidence="8">
    <location>
        <begin position="28"/>
        <end position="64"/>
    </location>
</feature>
<dbReference type="PANTHER" id="PTHR13815:SF7">
    <property type="entry name" value="GOLGIN SUBFAMILY A MEMBER 5"/>
    <property type="match status" value="1"/>
</dbReference>
<accession>A0A5K3F9C5</accession>
<dbReference type="WBParaSite" id="MCU_006492-RC">
    <property type="protein sequence ID" value="MCU_006492-RC"/>
    <property type="gene ID" value="MCU_006492"/>
</dbReference>
<feature type="compositionally biased region" description="Polar residues" evidence="8">
    <location>
        <begin position="93"/>
        <end position="105"/>
    </location>
</feature>
<reference evidence="10" key="1">
    <citation type="submission" date="2019-11" db="UniProtKB">
        <authorList>
            <consortium name="WormBaseParasite"/>
        </authorList>
    </citation>
    <scope>IDENTIFICATION</scope>
</reference>
<dbReference type="GO" id="GO:0000301">
    <property type="term" value="P:retrograde transport, vesicle recycling within Golgi"/>
    <property type="evidence" value="ECO:0007669"/>
    <property type="project" value="TreeGrafter"/>
</dbReference>
<keyword evidence="2 9" id="KW-0812">Transmembrane</keyword>
<feature type="region of interest" description="Disordered" evidence="8">
    <location>
        <begin position="89"/>
        <end position="116"/>
    </location>
</feature>
<evidence type="ECO:0000256" key="1">
    <source>
        <dbReference type="ARBA" id="ARBA00004409"/>
    </source>
</evidence>
<protein>
    <submittedName>
        <fullName evidence="10">Leucine zipper transcription factor-like protein 1</fullName>
    </submittedName>
</protein>
<feature type="coiled-coil region" evidence="7">
    <location>
        <begin position="125"/>
        <end position="394"/>
    </location>
</feature>
<proteinExistence type="predicted"/>
<dbReference type="PANTHER" id="PTHR13815">
    <property type="entry name" value="GOLGIN-84"/>
    <property type="match status" value="1"/>
</dbReference>
<comment type="subcellular location">
    <subcellularLocation>
        <location evidence="1">Golgi apparatus membrane</location>
        <topology evidence="1">Single-pass type IV membrane protein</topology>
    </subcellularLocation>
</comment>
<name>A0A5K3F9C5_MESCO</name>
<evidence type="ECO:0000256" key="2">
    <source>
        <dbReference type="ARBA" id="ARBA00022692"/>
    </source>
</evidence>
<evidence type="ECO:0000256" key="9">
    <source>
        <dbReference type="SAM" id="Phobius"/>
    </source>
</evidence>
<feature type="transmembrane region" description="Helical" evidence="9">
    <location>
        <begin position="535"/>
        <end position="558"/>
    </location>
</feature>
<evidence type="ECO:0000256" key="5">
    <source>
        <dbReference type="ARBA" id="ARBA00023054"/>
    </source>
</evidence>
<evidence type="ECO:0000256" key="6">
    <source>
        <dbReference type="ARBA" id="ARBA00023136"/>
    </source>
</evidence>
<dbReference type="AlphaFoldDB" id="A0A5K3F9C5"/>